<proteinExistence type="predicted"/>
<evidence type="ECO:0000313" key="2">
    <source>
        <dbReference type="Proteomes" id="UP000230729"/>
    </source>
</evidence>
<gene>
    <name evidence="1" type="ORF">COX22_04055</name>
</gene>
<comment type="caution">
    <text evidence="1">The sequence shown here is derived from an EMBL/GenBank/DDBJ whole genome shotgun (WGS) entry which is preliminary data.</text>
</comment>
<accession>A0A2G9ZJX9</accession>
<dbReference type="Proteomes" id="UP000230729">
    <property type="component" value="Unassembled WGS sequence"/>
</dbReference>
<dbReference type="AlphaFoldDB" id="A0A2G9ZJX9"/>
<protein>
    <submittedName>
        <fullName evidence="1">Uncharacterized protein</fullName>
    </submittedName>
</protein>
<sequence length="266" mass="31295">MEKEVARIKSKRSITWKIKGDDRLSIHFIDPVSEKLDKKLKHAEIFYPDIQDFFSQFIWYSCPLYNICLTTTIAQHWAKYFLCLDCDFLRNWRDDLFPGNFYDQLVAEVGRFRYINSAAEKGEIKIFQVCVEYAVEKISGQPHKIKYGDQEYYFKKPYNINEFGSDNLSKIIAKYCRPTVHGSKKRPHIQKNSSPPSLMPAQMIHRQSCQSLQGRYIIEINGDRIMIPEMDEAAAKSRYNSWRKNITNSAINLFRLENRELVEIPA</sequence>
<dbReference type="EMBL" id="PCSD01000097">
    <property type="protein sequence ID" value="PIP33464.1"/>
    <property type="molecule type" value="Genomic_DNA"/>
</dbReference>
<organism evidence="1 2">
    <name type="scientific">Candidatus Falkowbacteria bacterium CG23_combo_of_CG06-09_8_20_14_all_49_15</name>
    <dbReference type="NCBI Taxonomy" id="1974572"/>
    <lineage>
        <taxon>Bacteria</taxon>
        <taxon>Candidatus Falkowiibacteriota</taxon>
    </lineage>
</organism>
<evidence type="ECO:0000313" key="1">
    <source>
        <dbReference type="EMBL" id="PIP33464.1"/>
    </source>
</evidence>
<name>A0A2G9ZJX9_9BACT</name>
<reference evidence="1 2" key="1">
    <citation type="submission" date="2017-09" db="EMBL/GenBank/DDBJ databases">
        <title>Depth-based differentiation of microbial function through sediment-hosted aquifers and enrichment of novel symbionts in the deep terrestrial subsurface.</title>
        <authorList>
            <person name="Probst A.J."/>
            <person name="Ladd B."/>
            <person name="Jarett J.K."/>
            <person name="Geller-Mcgrath D.E."/>
            <person name="Sieber C.M."/>
            <person name="Emerson J.B."/>
            <person name="Anantharaman K."/>
            <person name="Thomas B.C."/>
            <person name="Malmstrom R."/>
            <person name="Stieglmeier M."/>
            <person name="Klingl A."/>
            <person name="Woyke T."/>
            <person name="Ryan C.M."/>
            <person name="Banfield J.F."/>
        </authorList>
    </citation>
    <scope>NUCLEOTIDE SEQUENCE [LARGE SCALE GENOMIC DNA]</scope>
    <source>
        <strain evidence="1">CG23_combo_of_CG06-09_8_20_14_all_49_15</strain>
    </source>
</reference>